<evidence type="ECO:0000256" key="1">
    <source>
        <dbReference type="ARBA" id="ARBA00022737"/>
    </source>
</evidence>
<dbReference type="PANTHER" id="PTHR46680">
    <property type="entry name" value="NF-KAPPA-B INHIBITOR ALPHA"/>
    <property type="match status" value="1"/>
</dbReference>
<evidence type="ECO:0000313" key="10">
    <source>
        <dbReference type="Ensembl" id="ENSCCRP00010006846.1"/>
    </source>
</evidence>
<dbReference type="Gene3D" id="1.25.40.20">
    <property type="entry name" value="Ankyrin repeat-containing domain"/>
    <property type="match status" value="1"/>
</dbReference>
<keyword evidence="11" id="KW-1185">Reference proteome</keyword>
<dbReference type="InterPro" id="IPR036770">
    <property type="entry name" value="Ankyrin_rpt-contain_sf"/>
</dbReference>
<keyword evidence="9" id="KW-0732">Signal</keyword>
<dbReference type="Pfam" id="PF00023">
    <property type="entry name" value="Ank"/>
    <property type="match status" value="1"/>
</dbReference>
<dbReference type="PROSITE" id="PS50088">
    <property type="entry name" value="ANK_REPEAT"/>
    <property type="match status" value="3"/>
</dbReference>
<feature type="repeat" description="ANK" evidence="7">
    <location>
        <begin position="274"/>
        <end position="306"/>
    </location>
</feature>
<evidence type="ECO:0000256" key="2">
    <source>
        <dbReference type="ARBA" id="ARBA00023043"/>
    </source>
</evidence>
<feature type="repeat" description="ANK" evidence="7">
    <location>
        <begin position="308"/>
        <end position="340"/>
    </location>
</feature>
<dbReference type="SUPFAM" id="SSF48403">
    <property type="entry name" value="Ankyrin repeat"/>
    <property type="match status" value="1"/>
</dbReference>
<dbReference type="GO" id="GO:0071356">
    <property type="term" value="P:cellular response to tumor necrosis factor"/>
    <property type="evidence" value="ECO:0007669"/>
    <property type="project" value="TreeGrafter"/>
</dbReference>
<evidence type="ECO:0000256" key="9">
    <source>
        <dbReference type="SAM" id="SignalP"/>
    </source>
</evidence>
<dbReference type="InterPro" id="IPR051070">
    <property type="entry name" value="NF-kappa-B_inhibitor"/>
</dbReference>
<evidence type="ECO:0000313" key="11">
    <source>
        <dbReference type="Proteomes" id="UP000694427"/>
    </source>
</evidence>
<feature type="region of interest" description="Disordered" evidence="8">
    <location>
        <begin position="47"/>
        <end position="69"/>
    </location>
</feature>
<reference evidence="10" key="1">
    <citation type="submission" date="2025-08" db="UniProtKB">
        <authorList>
            <consortium name="Ensembl"/>
        </authorList>
    </citation>
    <scope>IDENTIFICATION</scope>
</reference>
<dbReference type="PROSITE" id="PS50297">
    <property type="entry name" value="ANK_REP_REGION"/>
    <property type="match status" value="3"/>
</dbReference>
<feature type="compositionally biased region" description="Polar residues" evidence="8">
    <location>
        <begin position="99"/>
        <end position="109"/>
    </location>
</feature>
<evidence type="ECO:0000256" key="8">
    <source>
        <dbReference type="SAM" id="MobiDB-lite"/>
    </source>
</evidence>
<comment type="similarity">
    <text evidence="3">Belongs to the NF-kappa-B inhibitor family.</text>
</comment>
<evidence type="ECO:0000256" key="4">
    <source>
        <dbReference type="ARBA" id="ARBA00041123"/>
    </source>
</evidence>
<feature type="repeat" description="ANK" evidence="7">
    <location>
        <begin position="203"/>
        <end position="235"/>
    </location>
</feature>
<evidence type="ECO:0000256" key="5">
    <source>
        <dbReference type="ARBA" id="ARBA00041987"/>
    </source>
</evidence>
<dbReference type="AlphaFoldDB" id="A0A8C1GLK3"/>
<dbReference type="SMART" id="SM00248">
    <property type="entry name" value="ANK"/>
    <property type="match status" value="5"/>
</dbReference>
<feature type="compositionally biased region" description="Polar residues" evidence="8">
    <location>
        <begin position="47"/>
        <end position="62"/>
    </location>
</feature>
<feature type="chain" id="PRO_5034468221" description="NF-kappa-B inhibitor alpha" evidence="9">
    <location>
        <begin position="22"/>
        <end position="404"/>
    </location>
</feature>
<dbReference type="PANTHER" id="PTHR46680:SF1">
    <property type="entry name" value="NF-KAPPA-B INHIBITOR ALPHA"/>
    <property type="match status" value="1"/>
</dbReference>
<dbReference type="PRINTS" id="PR01415">
    <property type="entry name" value="ANKYRIN"/>
</dbReference>
<organism evidence="10 11">
    <name type="scientific">Cyprinus carpio</name>
    <name type="common">Common carp</name>
    <dbReference type="NCBI Taxonomy" id="7962"/>
    <lineage>
        <taxon>Eukaryota</taxon>
        <taxon>Metazoa</taxon>
        <taxon>Chordata</taxon>
        <taxon>Craniata</taxon>
        <taxon>Vertebrata</taxon>
        <taxon>Euteleostomi</taxon>
        <taxon>Actinopterygii</taxon>
        <taxon>Neopterygii</taxon>
        <taxon>Teleostei</taxon>
        <taxon>Ostariophysi</taxon>
        <taxon>Cypriniformes</taxon>
        <taxon>Cyprinidae</taxon>
        <taxon>Cyprininae</taxon>
        <taxon>Cyprinus</taxon>
    </lineage>
</organism>
<proteinExistence type="inferred from homology"/>
<comment type="function">
    <text evidence="6">Inhibits the activity of dimeric NF-kappa-B/REL complexes by trapping REL (RELA/p65 and NFKB1/p50) dimers in the cytoplasm by masking their nuclear localization signals. On cellular stimulation by immune and pro-inflammatory responses, becomes phosphorylated promoting ubiquitination and degradation, enabling the dimeric RELA to translocate to the nucleus and activate transcription.</text>
</comment>
<dbReference type="GO" id="GO:0034142">
    <property type="term" value="P:toll-like receptor 4 signaling pathway"/>
    <property type="evidence" value="ECO:0007669"/>
    <property type="project" value="TreeGrafter"/>
</dbReference>
<sequence length="404" mass="45169">MFSFFLVCYVFFFFSRPLLDSGIFCKWKRQAFSTDLIVCLMKQKKFPQTPSCRNNSDVNHSGNPPPSAKPRLFSQSLLTVLKLSQSTRATQTSDTNMELYRGSNTNQMDYNEDGRGPKSGKILASIDDRLDSGLDSLKEDECTDVESAFERLKVDGDEPWKKEHTEDGDTYLHLAVIHEATEAALKMINLSYGDPFLNIQNNQRQTALHLAVVTEQPLIVEQLLKAGCDASLVDDRGNTALHISCRKGSLACFSLLTQGCPQQLPAILQTPNYNGQKCIHVVAIQGYLSLLESLIQLGADINAQEQCNGRTALHLAVDLQNFELVKLLITKGADVHSFTYGGHTPYHLTYGRANTDIQKVLYELTAPHLRELPDSESEDSDEDYEDQCISDDDIYDDIKVMGQV</sequence>
<name>A0A8C1GLK3_CYPCA</name>
<dbReference type="Proteomes" id="UP000694427">
    <property type="component" value="Unplaced"/>
</dbReference>
<accession>A0A8C1GLK3</accession>
<dbReference type="GO" id="GO:0005829">
    <property type="term" value="C:cytosol"/>
    <property type="evidence" value="ECO:0007669"/>
    <property type="project" value="TreeGrafter"/>
</dbReference>
<keyword evidence="2 7" id="KW-0040">ANK repeat</keyword>
<keyword evidence="1" id="KW-0677">Repeat</keyword>
<evidence type="ECO:0000256" key="6">
    <source>
        <dbReference type="ARBA" id="ARBA00045368"/>
    </source>
</evidence>
<feature type="region of interest" description="Disordered" evidence="8">
    <location>
        <begin position="99"/>
        <end position="118"/>
    </location>
</feature>
<dbReference type="GO" id="GO:0051059">
    <property type="term" value="F:NF-kappaB binding"/>
    <property type="evidence" value="ECO:0007669"/>
    <property type="project" value="TreeGrafter"/>
</dbReference>
<reference evidence="10" key="2">
    <citation type="submission" date="2025-09" db="UniProtKB">
        <authorList>
            <consortium name="Ensembl"/>
        </authorList>
    </citation>
    <scope>IDENTIFICATION</scope>
</reference>
<dbReference type="Pfam" id="PF12796">
    <property type="entry name" value="Ank_2"/>
    <property type="match status" value="2"/>
</dbReference>
<dbReference type="InterPro" id="IPR002110">
    <property type="entry name" value="Ankyrin_rpt"/>
</dbReference>
<evidence type="ECO:0000256" key="3">
    <source>
        <dbReference type="ARBA" id="ARBA00038439"/>
    </source>
</evidence>
<protein>
    <recommendedName>
        <fullName evidence="4">NF-kappa-B inhibitor alpha</fullName>
    </recommendedName>
    <alternativeName>
        <fullName evidence="5">I-kappa-B-alpha</fullName>
    </alternativeName>
</protein>
<dbReference type="Ensembl" id="ENSCCRT00010007399.1">
    <property type="protein sequence ID" value="ENSCCRP00010006846.1"/>
    <property type="gene ID" value="ENSCCRG00010002854.1"/>
</dbReference>
<feature type="signal peptide" evidence="9">
    <location>
        <begin position="1"/>
        <end position="21"/>
    </location>
</feature>
<evidence type="ECO:0000256" key="7">
    <source>
        <dbReference type="PROSITE-ProRule" id="PRU00023"/>
    </source>
</evidence>